<evidence type="ECO:0000256" key="1">
    <source>
        <dbReference type="SAM" id="MobiDB-lite"/>
    </source>
</evidence>
<reference evidence="2 3" key="1">
    <citation type="submission" date="2016-02" db="EMBL/GenBank/DDBJ databases">
        <title>Genome analysis of coral dinoflagellate symbionts highlights evolutionary adaptations to a symbiotic lifestyle.</title>
        <authorList>
            <person name="Aranda M."/>
            <person name="Li Y."/>
            <person name="Liew Y.J."/>
            <person name="Baumgarten S."/>
            <person name="Simakov O."/>
            <person name="Wilson M."/>
            <person name="Piel J."/>
            <person name="Ashoor H."/>
            <person name="Bougouffa S."/>
            <person name="Bajic V.B."/>
            <person name="Ryu T."/>
            <person name="Ravasi T."/>
            <person name="Bayer T."/>
            <person name="Micklem G."/>
            <person name="Kim H."/>
            <person name="Bhak J."/>
            <person name="Lajeunesse T.C."/>
            <person name="Voolstra C.R."/>
        </authorList>
    </citation>
    <scope>NUCLEOTIDE SEQUENCE [LARGE SCALE GENOMIC DNA]</scope>
    <source>
        <strain evidence="2 3">CCMP2467</strain>
    </source>
</reference>
<protein>
    <submittedName>
        <fullName evidence="2">Uncharacterized protein</fullName>
    </submittedName>
</protein>
<dbReference type="OrthoDB" id="421672at2759"/>
<dbReference type="EMBL" id="LSRX01001173">
    <property type="protein sequence ID" value="OLP82691.1"/>
    <property type="molecule type" value="Genomic_DNA"/>
</dbReference>
<accession>A0A1Q9CIE0</accession>
<feature type="compositionally biased region" description="Basic and acidic residues" evidence="1">
    <location>
        <begin position="166"/>
        <end position="175"/>
    </location>
</feature>
<name>A0A1Q9CIE0_SYMMI</name>
<gene>
    <name evidence="2" type="ORF">AK812_SmicGene36626</name>
</gene>
<evidence type="ECO:0000313" key="3">
    <source>
        <dbReference type="Proteomes" id="UP000186817"/>
    </source>
</evidence>
<feature type="region of interest" description="Disordered" evidence="1">
    <location>
        <begin position="146"/>
        <end position="181"/>
    </location>
</feature>
<dbReference type="Proteomes" id="UP000186817">
    <property type="component" value="Unassembled WGS sequence"/>
</dbReference>
<keyword evidence="3" id="KW-1185">Reference proteome</keyword>
<sequence length="265" mass="28572">MKMAGARIAESMLSTGKGRPGQRPLPVVTASASAMPNSAWCGSSSFFAVQQDSFSSAAAVVFPPPLTCCGTETQPDCLRGICIIGSTSDPQQDSCLPWPCLRAVEASATGGTKAMMPSGIPEHAPVLSEKEATEALKKFVKKNRTPKDRAKFMSTPTPMPPSEETAELRPDERGPEPSMSLPGTMPGLADADASLKKLVEEKLVKFDIFDSIDEERIKDFEAAAERSKAQSNYKEYKAKNKKIDPNKFASVTVVQRREDGHSVMT</sequence>
<comment type="caution">
    <text evidence="2">The sequence shown here is derived from an EMBL/GenBank/DDBJ whole genome shotgun (WGS) entry which is preliminary data.</text>
</comment>
<proteinExistence type="predicted"/>
<evidence type="ECO:0000313" key="2">
    <source>
        <dbReference type="EMBL" id="OLP82691.1"/>
    </source>
</evidence>
<organism evidence="2 3">
    <name type="scientific">Symbiodinium microadriaticum</name>
    <name type="common">Dinoflagellate</name>
    <name type="synonym">Zooxanthella microadriatica</name>
    <dbReference type="NCBI Taxonomy" id="2951"/>
    <lineage>
        <taxon>Eukaryota</taxon>
        <taxon>Sar</taxon>
        <taxon>Alveolata</taxon>
        <taxon>Dinophyceae</taxon>
        <taxon>Suessiales</taxon>
        <taxon>Symbiodiniaceae</taxon>
        <taxon>Symbiodinium</taxon>
    </lineage>
</organism>
<dbReference type="AlphaFoldDB" id="A0A1Q9CIE0"/>